<evidence type="ECO:0000313" key="3">
    <source>
        <dbReference type="Proteomes" id="UP000216133"/>
    </source>
</evidence>
<protein>
    <recommendedName>
        <fullName evidence="1">Smr domain-containing protein</fullName>
    </recommendedName>
</protein>
<evidence type="ECO:0000259" key="1">
    <source>
        <dbReference type="PROSITE" id="PS50828"/>
    </source>
</evidence>
<evidence type="ECO:0000313" key="2">
    <source>
        <dbReference type="EMBL" id="PAF11684.1"/>
    </source>
</evidence>
<dbReference type="AlphaFoldDB" id="A0A268QUI4"/>
<feature type="domain" description="Smr" evidence="1">
    <location>
        <begin position="10"/>
        <end position="70"/>
    </location>
</feature>
<name>A0A268QUI4_SHOCL</name>
<sequence>GKDYHVSLELDLRGERFENALLKVEKYLDDAVLAGYPRVSIIHGKGTGALRTGVKELLKSHRSVKSTRFG</sequence>
<reference evidence="2 3" key="1">
    <citation type="submission" date="2017-07" db="EMBL/GenBank/DDBJ databases">
        <title>Isolation and whole genome analysis of endospore-forming bacteria from heroin.</title>
        <authorList>
            <person name="Kalinowski J."/>
            <person name="Ahrens B."/>
            <person name="Al-Dilaimi A."/>
            <person name="Winkler A."/>
            <person name="Wibberg D."/>
            <person name="Schleenbecker U."/>
            <person name="Ruckert C."/>
            <person name="Wolfel R."/>
            <person name="Grass G."/>
        </authorList>
    </citation>
    <scope>NUCLEOTIDE SEQUENCE [LARGE SCALE GENOMIC DNA]</scope>
    <source>
        <strain evidence="2 3">7523-2</strain>
    </source>
</reference>
<proteinExistence type="predicted"/>
<dbReference type="InterPro" id="IPR002625">
    <property type="entry name" value="Smr_dom"/>
</dbReference>
<dbReference type="EMBL" id="NPBS01000896">
    <property type="protein sequence ID" value="PAF11684.1"/>
    <property type="molecule type" value="Genomic_DNA"/>
</dbReference>
<dbReference type="Gene3D" id="3.30.1370.110">
    <property type="match status" value="1"/>
</dbReference>
<gene>
    <name evidence="2" type="ORF">CHH61_25985</name>
</gene>
<feature type="non-terminal residue" evidence="2">
    <location>
        <position position="1"/>
    </location>
</feature>
<organism evidence="2 3">
    <name type="scientific">Shouchella clausii</name>
    <name type="common">Alkalihalobacillus clausii</name>
    <dbReference type="NCBI Taxonomy" id="79880"/>
    <lineage>
        <taxon>Bacteria</taxon>
        <taxon>Bacillati</taxon>
        <taxon>Bacillota</taxon>
        <taxon>Bacilli</taxon>
        <taxon>Bacillales</taxon>
        <taxon>Bacillaceae</taxon>
        <taxon>Shouchella</taxon>
    </lineage>
</organism>
<dbReference type="SMART" id="SM00463">
    <property type="entry name" value="SMR"/>
    <property type="match status" value="1"/>
</dbReference>
<accession>A0A268QUI4</accession>
<dbReference type="InterPro" id="IPR036063">
    <property type="entry name" value="Smr_dom_sf"/>
</dbReference>
<dbReference type="SUPFAM" id="SSF160443">
    <property type="entry name" value="SMR domain-like"/>
    <property type="match status" value="1"/>
</dbReference>
<dbReference type="RefSeq" id="WP_176471971.1">
    <property type="nucleotide sequence ID" value="NZ_NPBS01000896.1"/>
</dbReference>
<comment type="caution">
    <text evidence="2">The sequence shown here is derived from an EMBL/GenBank/DDBJ whole genome shotgun (WGS) entry which is preliminary data.</text>
</comment>
<dbReference type="PROSITE" id="PS50828">
    <property type="entry name" value="SMR"/>
    <property type="match status" value="1"/>
</dbReference>
<dbReference type="Pfam" id="PF01713">
    <property type="entry name" value="Smr"/>
    <property type="match status" value="1"/>
</dbReference>
<feature type="non-terminal residue" evidence="2">
    <location>
        <position position="70"/>
    </location>
</feature>
<dbReference type="Proteomes" id="UP000216133">
    <property type="component" value="Unassembled WGS sequence"/>
</dbReference>